<evidence type="ECO:0000256" key="1">
    <source>
        <dbReference type="ARBA" id="ARBA00007362"/>
    </source>
</evidence>
<name>A0AAU0UH53_9FIRM</name>
<feature type="domain" description="EamA" evidence="3">
    <location>
        <begin position="153"/>
        <end position="291"/>
    </location>
</feature>
<evidence type="ECO:0000313" key="5">
    <source>
        <dbReference type="Proteomes" id="UP001329915"/>
    </source>
</evidence>
<keyword evidence="2" id="KW-1133">Transmembrane helix</keyword>
<keyword evidence="5" id="KW-1185">Reference proteome</keyword>
<dbReference type="RefSeq" id="WP_366923492.1">
    <property type="nucleotide sequence ID" value="NZ_CP121694.1"/>
</dbReference>
<feature type="transmembrane region" description="Helical" evidence="2">
    <location>
        <begin position="67"/>
        <end position="86"/>
    </location>
</feature>
<feature type="transmembrane region" description="Helical" evidence="2">
    <location>
        <begin position="153"/>
        <end position="170"/>
    </location>
</feature>
<dbReference type="InterPro" id="IPR037185">
    <property type="entry name" value="EmrE-like"/>
</dbReference>
<evidence type="ECO:0000256" key="2">
    <source>
        <dbReference type="SAM" id="Phobius"/>
    </source>
</evidence>
<keyword evidence="2" id="KW-0812">Transmembrane</keyword>
<proteinExistence type="inferred from homology"/>
<feature type="transmembrane region" description="Helical" evidence="2">
    <location>
        <begin position="6"/>
        <end position="23"/>
    </location>
</feature>
<accession>A0AAU0UH53</accession>
<protein>
    <submittedName>
        <fullName evidence="4">DMT family transporter</fullName>
    </submittedName>
</protein>
<dbReference type="InterPro" id="IPR000620">
    <property type="entry name" value="EamA_dom"/>
</dbReference>
<feature type="transmembrane region" description="Helical" evidence="2">
    <location>
        <begin position="220"/>
        <end position="238"/>
    </location>
</feature>
<evidence type="ECO:0000313" key="4">
    <source>
        <dbReference type="EMBL" id="WRO20603.1"/>
    </source>
</evidence>
<feature type="transmembrane region" description="Helical" evidence="2">
    <location>
        <begin position="176"/>
        <end position="200"/>
    </location>
</feature>
<dbReference type="GO" id="GO:0016020">
    <property type="term" value="C:membrane"/>
    <property type="evidence" value="ECO:0007669"/>
    <property type="project" value="InterPro"/>
</dbReference>
<dbReference type="KEGG" id="dbc:MFMK1_000386"/>
<feature type="transmembrane region" description="Helical" evidence="2">
    <location>
        <begin position="244"/>
        <end position="265"/>
    </location>
</feature>
<dbReference type="EMBL" id="CP121694">
    <property type="protein sequence ID" value="WRO20603.1"/>
    <property type="molecule type" value="Genomic_DNA"/>
</dbReference>
<dbReference type="SUPFAM" id="SSF103481">
    <property type="entry name" value="Multidrug resistance efflux transporter EmrE"/>
    <property type="match status" value="2"/>
</dbReference>
<dbReference type="PANTHER" id="PTHR22911:SF137">
    <property type="entry name" value="SOLUTE CARRIER FAMILY 35 MEMBER G2-RELATED"/>
    <property type="match status" value="1"/>
</dbReference>
<comment type="similarity">
    <text evidence="1">Belongs to the EamA transporter family.</text>
</comment>
<dbReference type="AlphaFoldDB" id="A0AAU0UH53"/>
<feature type="transmembrane region" description="Helical" evidence="2">
    <location>
        <begin position="122"/>
        <end position="141"/>
    </location>
</feature>
<feature type="domain" description="EamA" evidence="3">
    <location>
        <begin position="4"/>
        <end position="139"/>
    </location>
</feature>
<dbReference type="Proteomes" id="UP001329915">
    <property type="component" value="Chromosome"/>
</dbReference>
<feature type="transmembrane region" description="Helical" evidence="2">
    <location>
        <begin position="98"/>
        <end position="116"/>
    </location>
</feature>
<dbReference type="Pfam" id="PF00892">
    <property type="entry name" value="EamA"/>
    <property type="match status" value="2"/>
</dbReference>
<feature type="transmembrane region" description="Helical" evidence="2">
    <location>
        <begin position="35"/>
        <end position="55"/>
    </location>
</feature>
<gene>
    <name evidence="4" type="ORF">MFMK1_000386</name>
</gene>
<organism evidence="4 5">
    <name type="scientific">Metallumcola ferriviriculae</name>
    <dbReference type="NCBI Taxonomy" id="3039180"/>
    <lineage>
        <taxon>Bacteria</taxon>
        <taxon>Bacillati</taxon>
        <taxon>Bacillota</taxon>
        <taxon>Clostridia</taxon>
        <taxon>Neomoorellales</taxon>
        <taxon>Desulfitibacteraceae</taxon>
        <taxon>Metallumcola</taxon>
    </lineage>
</organism>
<keyword evidence="2" id="KW-0472">Membrane</keyword>
<sequence length="293" mass="31320">MELTGLLFALLTAFCFAWSSLFMKKGMYQASTESGVIYTLMANTAMFLLALPVLFLVSEPILNLQGVGYFALSGLLGPVFGRFSLYGSIRRIGATRSSAIKITAPVFSAIMAWVILGEFLSLQMITAIIIIIGGVYMVIATPTGASTAPDAKSGFFLGFLAAFFFAATNVSRKAGLAFVTSALLGSAISTVSALIVFSGYYLIKGQLKTLLVVDKSSARYFWFGGFLSGIALFSYFMALKFIPVSVGMAVANIEPLFTILLAHLYRLDDEPISLKFLGGAAVVLLGVSLLVMQ</sequence>
<dbReference type="PANTHER" id="PTHR22911">
    <property type="entry name" value="ACYL-MALONYL CONDENSING ENZYME-RELATED"/>
    <property type="match status" value="1"/>
</dbReference>
<evidence type="ECO:0000259" key="3">
    <source>
        <dbReference type="Pfam" id="PF00892"/>
    </source>
</evidence>
<feature type="transmembrane region" description="Helical" evidence="2">
    <location>
        <begin position="272"/>
        <end position="292"/>
    </location>
</feature>
<reference evidence="4 5" key="1">
    <citation type="submission" date="2023-04" db="EMBL/GenBank/DDBJ databases">
        <authorList>
            <person name="Hsu D."/>
        </authorList>
    </citation>
    <scope>NUCLEOTIDE SEQUENCE [LARGE SCALE GENOMIC DNA]</scope>
    <source>
        <strain evidence="4 5">MK1</strain>
    </source>
</reference>